<dbReference type="Gene3D" id="1.10.287.110">
    <property type="entry name" value="DnaJ domain"/>
    <property type="match status" value="1"/>
</dbReference>
<sequence>MRSLRKVPPFHSPLIPFTLFATALVIPFLVLVVSGYFFLSVIYLLLMIPWKTQLVRVAHHIYQEFHKEGLEESYRKLDFQPDTFRLATDLVEIELKPGERNIVGTFSKGEHSGKDIGNLDPGKLSALLSHLQDKYPLTCLLINLCIETDFDGALPPPDIEAASTLLGVQPSAGRDAISRNFRRLMMGFHPDRGGSDSLASMIYAAKQVLLDEAA</sequence>
<feature type="transmembrane region" description="Helical" evidence="2">
    <location>
        <begin position="20"/>
        <end position="46"/>
    </location>
</feature>
<dbReference type="PROSITE" id="PS50076">
    <property type="entry name" value="DNAJ_2"/>
    <property type="match status" value="1"/>
</dbReference>
<proteinExistence type="predicted"/>
<dbReference type="InterPro" id="IPR036869">
    <property type="entry name" value="J_dom_sf"/>
</dbReference>
<keyword evidence="5" id="KW-1185">Reference proteome</keyword>
<comment type="caution">
    <text evidence="4">The sequence shown here is derived from an EMBL/GenBank/DDBJ whole genome shotgun (WGS) entry which is preliminary data.</text>
</comment>
<keyword evidence="1" id="KW-0143">Chaperone</keyword>
<evidence type="ECO:0000256" key="1">
    <source>
        <dbReference type="ARBA" id="ARBA00023186"/>
    </source>
</evidence>
<dbReference type="Proteomes" id="UP001203338">
    <property type="component" value="Unassembled WGS sequence"/>
</dbReference>
<organism evidence="4 5">
    <name type="scientific">Parendozoicomonas callyspongiae</name>
    <dbReference type="NCBI Taxonomy" id="2942213"/>
    <lineage>
        <taxon>Bacteria</taxon>
        <taxon>Pseudomonadati</taxon>
        <taxon>Pseudomonadota</taxon>
        <taxon>Gammaproteobacteria</taxon>
        <taxon>Oceanospirillales</taxon>
        <taxon>Endozoicomonadaceae</taxon>
        <taxon>Parendozoicomonas</taxon>
    </lineage>
</organism>
<gene>
    <name evidence="4" type="ORF">M3P05_07895</name>
</gene>
<evidence type="ECO:0000313" key="5">
    <source>
        <dbReference type="Proteomes" id="UP001203338"/>
    </source>
</evidence>
<keyword evidence="2" id="KW-0812">Transmembrane</keyword>
<dbReference type="SMART" id="SM00271">
    <property type="entry name" value="DnaJ"/>
    <property type="match status" value="1"/>
</dbReference>
<accession>A0ABT0PER4</accession>
<evidence type="ECO:0000313" key="4">
    <source>
        <dbReference type="EMBL" id="MCL6269862.1"/>
    </source>
</evidence>
<reference evidence="4 5" key="1">
    <citation type="submission" date="2022-05" db="EMBL/GenBank/DDBJ databases">
        <authorList>
            <person name="Park J.-S."/>
        </authorList>
    </citation>
    <scope>NUCLEOTIDE SEQUENCE [LARGE SCALE GENOMIC DNA]</scope>
    <source>
        <strain evidence="4 5">2012CJ34-2</strain>
    </source>
</reference>
<dbReference type="RefSeq" id="WP_249698965.1">
    <property type="nucleotide sequence ID" value="NZ_JAMFLX010000008.1"/>
</dbReference>
<dbReference type="InterPro" id="IPR001623">
    <property type="entry name" value="DnaJ_domain"/>
</dbReference>
<name>A0ABT0PER4_9GAMM</name>
<evidence type="ECO:0000256" key="2">
    <source>
        <dbReference type="SAM" id="Phobius"/>
    </source>
</evidence>
<dbReference type="CDD" id="cd06257">
    <property type="entry name" value="DnaJ"/>
    <property type="match status" value="1"/>
</dbReference>
<dbReference type="SUPFAM" id="SSF46565">
    <property type="entry name" value="Chaperone J-domain"/>
    <property type="match status" value="1"/>
</dbReference>
<protein>
    <recommendedName>
        <fullName evidence="3">J domain-containing protein</fullName>
    </recommendedName>
</protein>
<dbReference type="EMBL" id="JAMFLX010000008">
    <property type="protein sequence ID" value="MCL6269862.1"/>
    <property type="molecule type" value="Genomic_DNA"/>
</dbReference>
<evidence type="ECO:0000259" key="3">
    <source>
        <dbReference type="PROSITE" id="PS50076"/>
    </source>
</evidence>
<feature type="domain" description="J" evidence="3">
    <location>
        <begin position="161"/>
        <end position="214"/>
    </location>
</feature>
<keyword evidence="2" id="KW-1133">Transmembrane helix</keyword>
<keyword evidence="2" id="KW-0472">Membrane</keyword>